<accession>A0A8E2EZX9</accession>
<reference evidence="1 2" key="1">
    <citation type="journal article" date="2016" name="Nat. Commun.">
        <title>Ectomycorrhizal ecology is imprinted in the genome of the dominant symbiotic fungus Cenococcum geophilum.</title>
        <authorList>
            <consortium name="DOE Joint Genome Institute"/>
            <person name="Peter M."/>
            <person name="Kohler A."/>
            <person name="Ohm R.A."/>
            <person name="Kuo A."/>
            <person name="Krutzmann J."/>
            <person name="Morin E."/>
            <person name="Arend M."/>
            <person name="Barry K.W."/>
            <person name="Binder M."/>
            <person name="Choi C."/>
            <person name="Clum A."/>
            <person name="Copeland A."/>
            <person name="Grisel N."/>
            <person name="Haridas S."/>
            <person name="Kipfer T."/>
            <person name="LaButti K."/>
            <person name="Lindquist E."/>
            <person name="Lipzen A."/>
            <person name="Maire R."/>
            <person name="Meier B."/>
            <person name="Mihaltcheva S."/>
            <person name="Molinier V."/>
            <person name="Murat C."/>
            <person name="Poggeler S."/>
            <person name="Quandt C.A."/>
            <person name="Sperisen C."/>
            <person name="Tritt A."/>
            <person name="Tisserant E."/>
            <person name="Crous P.W."/>
            <person name="Henrissat B."/>
            <person name="Nehls U."/>
            <person name="Egli S."/>
            <person name="Spatafora J.W."/>
            <person name="Grigoriev I.V."/>
            <person name="Martin F.M."/>
        </authorList>
    </citation>
    <scope>NUCLEOTIDE SEQUENCE [LARGE SCALE GENOMIC DNA]</scope>
    <source>
        <strain evidence="1 2">CBS 207.34</strain>
    </source>
</reference>
<organism evidence="1 2">
    <name type="scientific">Glonium stellatum</name>
    <dbReference type="NCBI Taxonomy" id="574774"/>
    <lineage>
        <taxon>Eukaryota</taxon>
        <taxon>Fungi</taxon>
        <taxon>Dikarya</taxon>
        <taxon>Ascomycota</taxon>
        <taxon>Pezizomycotina</taxon>
        <taxon>Dothideomycetes</taxon>
        <taxon>Pleosporomycetidae</taxon>
        <taxon>Gloniales</taxon>
        <taxon>Gloniaceae</taxon>
        <taxon>Glonium</taxon>
    </lineage>
</organism>
<dbReference type="Proteomes" id="UP000250140">
    <property type="component" value="Unassembled WGS sequence"/>
</dbReference>
<dbReference type="EMBL" id="KV749788">
    <property type="protein sequence ID" value="OCL07770.1"/>
    <property type="molecule type" value="Genomic_DNA"/>
</dbReference>
<sequence>MLKGVDALLKDTYQEFKDALAEDFETRFWLLVENQDKHSIRAYTSTVKKTGLLIGTTLYFMVLIRCPNRYPFPVIQWLEAMDSATGLYDQAFVESVMDSLDFDYLYLPMSLRASHAPSYGKRVKKIAKNGKVMKDFVMGENGPRRYCDVISILPLSCLRLVDLEGAELDWHEIQGWVVGRKTRNQKRGNWRIVKLMTEP</sequence>
<evidence type="ECO:0000313" key="2">
    <source>
        <dbReference type="Proteomes" id="UP000250140"/>
    </source>
</evidence>
<evidence type="ECO:0000313" key="1">
    <source>
        <dbReference type="EMBL" id="OCL07770.1"/>
    </source>
</evidence>
<proteinExistence type="predicted"/>
<dbReference type="AlphaFoldDB" id="A0A8E2EZX9"/>
<gene>
    <name evidence="1" type="ORF">AOQ84DRAFT_364695</name>
</gene>
<name>A0A8E2EZX9_9PEZI</name>
<keyword evidence="2" id="KW-1185">Reference proteome</keyword>
<protein>
    <submittedName>
        <fullName evidence="1">Uncharacterized protein</fullName>
    </submittedName>
</protein>
<dbReference type="OrthoDB" id="7777654at2759"/>